<feature type="transmembrane region" description="Helical" evidence="1">
    <location>
        <begin position="52"/>
        <end position="74"/>
    </location>
</feature>
<keyword evidence="3" id="KW-1185">Reference proteome</keyword>
<organism evidence="2 3">
    <name type="scientific">Paenalcaligenes hermetiae</name>
    <dbReference type="NCBI Taxonomy" id="1157987"/>
    <lineage>
        <taxon>Bacteria</taxon>
        <taxon>Pseudomonadati</taxon>
        <taxon>Pseudomonadota</taxon>
        <taxon>Betaproteobacteria</taxon>
        <taxon>Burkholderiales</taxon>
        <taxon>Alcaligenaceae</taxon>
        <taxon>Paenalcaligenes</taxon>
    </lineage>
</organism>
<name>A0ABP9M2N1_9BURK</name>
<keyword evidence="1" id="KW-0812">Transmembrane</keyword>
<proteinExistence type="predicted"/>
<feature type="transmembrane region" description="Helical" evidence="1">
    <location>
        <begin position="86"/>
        <end position="109"/>
    </location>
</feature>
<dbReference type="RefSeq" id="WP_345370148.1">
    <property type="nucleotide sequence ID" value="NZ_BAABKD010000008.1"/>
</dbReference>
<comment type="caution">
    <text evidence="2">The sequence shown here is derived from an EMBL/GenBank/DDBJ whole genome shotgun (WGS) entry which is preliminary data.</text>
</comment>
<keyword evidence="1" id="KW-1133">Transmembrane helix</keyword>
<keyword evidence="1" id="KW-0472">Membrane</keyword>
<accession>A0ABP9M2N1</accession>
<sequence length="225" mass="25068">MSSNTKGIVLAGGSGARLYPISPKFSLVNRSIERLNTGITQLREDFDSNTNVIVQMLMFLFSVVMVFWGFVVFLADKGMGVIPYKFTFPVLTGVGVAALGVIFVGYMLVARMYANRSAKVMEATVHTGIERCLVNCSQTEQIVEEMVQRYIAGTGPKRKLGAWHQFKIRNNRPAQQSIAYLFKITQCLEVFSTLLPAVALEQYSSEKAQQALKGINDKFANRNYT</sequence>
<protein>
    <submittedName>
        <fullName evidence="2">Uncharacterized protein</fullName>
    </submittedName>
</protein>
<evidence type="ECO:0000256" key="1">
    <source>
        <dbReference type="SAM" id="Phobius"/>
    </source>
</evidence>
<dbReference type="Proteomes" id="UP001500227">
    <property type="component" value="Unassembled WGS sequence"/>
</dbReference>
<reference evidence="3" key="1">
    <citation type="journal article" date="2019" name="Int. J. Syst. Evol. Microbiol.">
        <title>The Global Catalogue of Microorganisms (GCM) 10K type strain sequencing project: providing services to taxonomists for standard genome sequencing and annotation.</title>
        <authorList>
            <consortium name="The Broad Institute Genomics Platform"/>
            <consortium name="The Broad Institute Genome Sequencing Center for Infectious Disease"/>
            <person name="Wu L."/>
            <person name="Ma J."/>
        </authorList>
    </citation>
    <scope>NUCLEOTIDE SEQUENCE [LARGE SCALE GENOMIC DNA]</scope>
    <source>
        <strain evidence="3">JCM 18423</strain>
    </source>
</reference>
<gene>
    <name evidence="2" type="ORF">GCM10023337_10360</name>
</gene>
<dbReference type="EMBL" id="BAABKD010000008">
    <property type="protein sequence ID" value="GAA5088593.1"/>
    <property type="molecule type" value="Genomic_DNA"/>
</dbReference>
<evidence type="ECO:0000313" key="3">
    <source>
        <dbReference type="Proteomes" id="UP001500227"/>
    </source>
</evidence>
<evidence type="ECO:0000313" key="2">
    <source>
        <dbReference type="EMBL" id="GAA5088593.1"/>
    </source>
</evidence>